<gene>
    <name evidence="1" type="primary">ADE4_2</name>
    <name evidence="1" type="ORF">H4S07_004245</name>
</gene>
<comment type="caution">
    <text evidence="1">The sequence shown here is derived from an EMBL/GenBank/DDBJ whole genome shotgun (WGS) entry which is preliminary data.</text>
</comment>
<evidence type="ECO:0000313" key="2">
    <source>
        <dbReference type="Proteomes" id="UP001140096"/>
    </source>
</evidence>
<proteinExistence type="predicted"/>
<sequence length="100" mass="10506">MCGISALLLADSSQAAVSELLESLGLLQHRGQDAAGIVTCGHKGRLFQCKGNGMVRDVFTPQRLMALAGNMGVAHVRYPTAGTPADSEAQPFYVNSPYGI</sequence>
<organism evidence="1 2">
    <name type="scientific">Coemansia furcata</name>
    <dbReference type="NCBI Taxonomy" id="417177"/>
    <lineage>
        <taxon>Eukaryota</taxon>
        <taxon>Fungi</taxon>
        <taxon>Fungi incertae sedis</taxon>
        <taxon>Zoopagomycota</taxon>
        <taxon>Kickxellomycotina</taxon>
        <taxon>Kickxellomycetes</taxon>
        <taxon>Kickxellales</taxon>
        <taxon>Kickxellaceae</taxon>
        <taxon>Coemansia</taxon>
    </lineage>
</organism>
<keyword evidence="1" id="KW-0328">Glycosyltransferase</keyword>
<accession>A0ACC1LA63</accession>
<keyword evidence="2" id="KW-1185">Reference proteome</keyword>
<feature type="non-terminal residue" evidence="1">
    <location>
        <position position="100"/>
    </location>
</feature>
<keyword evidence="1" id="KW-0808">Transferase</keyword>
<evidence type="ECO:0000313" key="1">
    <source>
        <dbReference type="EMBL" id="KAJ2804348.1"/>
    </source>
</evidence>
<reference evidence="1" key="1">
    <citation type="submission" date="2022-07" db="EMBL/GenBank/DDBJ databases">
        <title>Phylogenomic reconstructions and comparative analyses of Kickxellomycotina fungi.</title>
        <authorList>
            <person name="Reynolds N.K."/>
            <person name="Stajich J.E."/>
            <person name="Barry K."/>
            <person name="Grigoriev I.V."/>
            <person name="Crous P."/>
            <person name="Smith M.E."/>
        </authorList>
    </citation>
    <scope>NUCLEOTIDE SEQUENCE</scope>
    <source>
        <strain evidence="1">CBS 102833</strain>
    </source>
</reference>
<dbReference type="Proteomes" id="UP001140096">
    <property type="component" value="Unassembled WGS sequence"/>
</dbReference>
<dbReference type="EC" id="2.4.2.14" evidence="1"/>
<protein>
    <submittedName>
        <fullName evidence="1">Amidophosphoribosyltransferase</fullName>
        <ecNumber evidence="1">2.4.2.14</ecNumber>
    </submittedName>
</protein>
<dbReference type="EMBL" id="JANBUP010001653">
    <property type="protein sequence ID" value="KAJ2804348.1"/>
    <property type="molecule type" value="Genomic_DNA"/>
</dbReference>
<name>A0ACC1LA63_9FUNG</name>